<name>A0A067RGT9_ZOONE</name>
<reference evidence="1 2" key="1">
    <citation type="journal article" date="2014" name="Nat. Commun.">
        <title>Molecular traces of alternative social organization in a termite genome.</title>
        <authorList>
            <person name="Terrapon N."/>
            <person name="Li C."/>
            <person name="Robertson H.M."/>
            <person name="Ji L."/>
            <person name="Meng X."/>
            <person name="Booth W."/>
            <person name="Chen Z."/>
            <person name="Childers C.P."/>
            <person name="Glastad K.M."/>
            <person name="Gokhale K."/>
            <person name="Gowin J."/>
            <person name="Gronenberg W."/>
            <person name="Hermansen R.A."/>
            <person name="Hu H."/>
            <person name="Hunt B.G."/>
            <person name="Huylmans A.K."/>
            <person name="Khalil S.M."/>
            <person name="Mitchell R.D."/>
            <person name="Munoz-Torres M.C."/>
            <person name="Mustard J.A."/>
            <person name="Pan H."/>
            <person name="Reese J.T."/>
            <person name="Scharf M.E."/>
            <person name="Sun F."/>
            <person name="Vogel H."/>
            <person name="Xiao J."/>
            <person name="Yang W."/>
            <person name="Yang Z."/>
            <person name="Yang Z."/>
            <person name="Zhou J."/>
            <person name="Zhu J."/>
            <person name="Brent C.S."/>
            <person name="Elsik C.G."/>
            <person name="Goodisman M.A."/>
            <person name="Liberles D.A."/>
            <person name="Roe R.M."/>
            <person name="Vargo E.L."/>
            <person name="Vilcinskas A."/>
            <person name="Wang J."/>
            <person name="Bornberg-Bauer E."/>
            <person name="Korb J."/>
            <person name="Zhang G."/>
            <person name="Liebig J."/>
        </authorList>
    </citation>
    <scope>NUCLEOTIDE SEQUENCE [LARGE SCALE GENOMIC DNA]</scope>
    <source>
        <tissue evidence="1">Whole organism</tissue>
    </source>
</reference>
<dbReference type="Proteomes" id="UP000027135">
    <property type="component" value="Unassembled WGS sequence"/>
</dbReference>
<protein>
    <submittedName>
        <fullName evidence="1">Uncharacterized protein</fullName>
    </submittedName>
</protein>
<dbReference type="AlphaFoldDB" id="A0A067RGT9"/>
<dbReference type="InParanoid" id="A0A067RGT9"/>
<evidence type="ECO:0000313" key="2">
    <source>
        <dbReference type="Proteomes" id="UP000027135"/>
    </source>
</evidence>
<proteinExistence type="predicted"/>
<gene>
    <name evidence="1" type="ORF">L798_06539</name>
</gene>
<keyword evidence="2" id="KW-1185">Reference proteome</keyword>
<accession>A0A067RGT9</accession>
<evidence type="ECO:0000313" key="1">
    <source>
        <dbReference type="EMBL" id="KDR19496.1"/>
    </source>
</evidence>
<sequence>MLVNQASEWATQQDTPVAPAIQMEGFFVCKHEAQGNADKPIQQFFTWVAGDRLHSQPITRFCLDARKIFQLHDMGKKKSSNFRENLYLEGDRNRRFHKLYN</sequence>
<organism evidence="1 2">
    <name type="scientific">Zootermopsis nevadensis</name>
    <name type="common">Dampwood termite</name>
    <dbReference type="NCBI Taxonomy" id="136037"/>
    <lineage>
        <taxon>Eukaryota</taxon>
        <taxon>Metazoa</taxon>
        <taxon>Ecdysozoa</taxon>
        <taxon>Arthropoda</taxon>
        <taxon>Hexapoda</taxon>
        <taxon>Insecta</taxon>
        <taxon>Pterygota</taxon>
        <taxon>Neoptera</taxon>
        <taxon>Polyneoptera</taxon>
        <taxon>Dictyoptera</taxon>
        <taxon>Blattodea</taxon>
        <taxon>Blattoidea</taxon>
        <taxon>Termitoidae</taxon>
        <taxon>Termopsidae</taxon>
        <taxon>Zootermopsis</taxon>
    </lineage>
</organism>
<dbReference type="EMBL" id="KK852649">
    <property type="protein sequence ID" value="KDR19496.1"/>
    <property type="molecule type" value="Genomic_DNA"/>
</dbReference>